<evidence type="ECO:0000256" key="1">
    <source>
        <dbReference type="SAM" id="Phobius"/>
    </source>
</evidence>
<dbReference type="KEGG" id="efal:FH779_17140"/>
<evidence type="ECO:0000313" key="3">
    <source>
        <dbReference type="Proteomes" id="UP000510643"/>
    </source>
</evidence>
<name>A0A7H9DX02_9FLAO</name>
<keyword evidence="1" id="KW-0472">Membrane</keyword>
<keyword evidence="3" id="KW-1185">Reference proteome</keyword>
<dbReference type="GeneID" id="78403216"/>
<proteinExistence type="predicted"/>
<gene>
    <name evidence="2" type="ORF">FH779_17140</name>
</gene>
<reference evidence="2 3" key="1">
    <citation type="submission" date="2019-06" db="EMBL/GenBank/DDBJ databases">
        <title>Emergence of pandrug resistant Empedobacter falsenii in China.</title>
        <authorList>
            <person name="Dong N."/>
            <person name="Chen S."/>
            <person name="Zhang R."/>
        </authorList>
    </citation>
    <scope>NUCLEOTIDE SEQUENCE [LARGE SCALE GENOMIC DNA]</scope>
    <source>
        <strain evidence="2 3">1681-1</strain>
    </source>
</reference>
<feature type="transmembrane region" description="Helical" evidence="1">
    <location>
        <begin position="45"/>
        <end position="61"/>
    </location>
</feature>
<keyword evidence="1" id="KW-1133">Transmembrane helix</keyword>
<evidence type="ECO:0000313" key="2">
    <source>
        <dbReference type="EMBL" id="QLL59704.1"/>
    </source>
</evidence>
<dbReference type="Proteomes" id="UP000510643">
    <property type="component" value="Chromosome"/>
</dbReference>
<accession>A0A7H9DX02</accession>
<dbReference type="EMBL" id="CP040908">
    <property type="protein sequence ID" value="QLL59704.1"/>
    <property type="molecule type" value="Genomic_DNA"/>
</dbReference>
<protein>
    <submittedName>
        <fullName evidence="2">Uncharacterized protein</fullName>
    </submittedName>
</protein>
<sequence>MDNNSTQQENNEIDFGNVISKFSKSFEKLFIKLIQFITYLKSKKYIFLSLLLFGGVVGYVLDKMTNNYEYKLFVKAKYGYVDNLYNKVDLINAKFAEKDTIYLKKHGLFYNGISKIKIEPVVDPYEFGGRNEANLELMKTFSEDMDLKKIVNDVEFYKNYPNHSIIIQSNHQYPIDKFEKSLSNYLNNNPLLNELKKINLENDYDKLKFNEKTMSQIDTILNSIAKNKGSQSLVITAESQVGDMLKMKDNLAKESTFIKIGIFEGSDFYKIIDSEDSFKKLKSNQLKIILPIFILFFTFFYYLFAYLKKSITKRITEKS</sequence>
<keyword evidence="1" id="KW-0812">Transmembrane</keyword>
<organism evidence="2 3">
    <name type="scientific">Empedobacter falsenii</name>
    <dbReference type="NCBI Taxonomy" id="343874"/>
    <lineage>
        <taxon>Bacteria</taxon>
        <taxon>Pseudomonadati</taxon>
        <taxon>Bacteroidota</taxon>
        <taxon>Flavobacteriia</taxon>
        <taxon>Flavobacteriales</taxon>
        <taxon>Weeksellaceae</taxon>
        <taxon>Empedobacter</taxon>
    </lineage>
</organism>
<dbReference type="OrthoDB" id="1452530at2"/>
<dbReference type="RefSeq" id="WP_038336023.1">
    <property type="nucleotide sequence ID" value="NZ_CP040908.1"/>
</dbReference>
<feature type="transmembrane region" description="Helical" evidence="1">
    <location>
        <begin position="288"/>
        <end position="307"/>
    </location>
</feature>
<dbReference type="AlphaFoldDB" id="A0A7H9DX02"/>